<evidence type="ECO:0000256" key="1">
    <source>
        <dbReference type="SAM" id="MobiDB-lite"/>
    </source>
</evidence>
<protein>
    <submittedName>
        <fullName evidence="2">Uncharacterized protein</fullName>
    </submittedName>
</protein>
<dbReference type="EMBL" id="AP005438">
    <property type="protein sequence ID" value="BAD31373.1"/>
    <property type="molecule type" value="Genomic_DNA"/>
</dbReference>
<sequence>MHDVDPAIAVSLSPPVYSTATPLPDLTGARQPLADPLSLSSPAADEFPAISVHRRLG</sequence>
<organism evidence="2 3">
    <name type="scientific">Oryza sativa subsp. japonica</name>
    <name type="common">Rice</name>
    <dbReference type="NCBI Taxonomy" id="39947"/>
    <lineage>
        <taxon>Eukaryota</taxon>
        <taxon>Viridiplantae</taxon>
        <taxon>Streptophyta</taxon>
        <taxon>Embryophyta</taxon>
        <taxon>Tracheophyta</taxon>
        <taxon>Spermatophyta</taxon>
        <taxon>Magnoliopsida</taxon>
        <taxon>Liliopsida</taxon>
        <taxon>Poales</taxon>
        <taxon>Poaceae</taxon>
        <taxon>BOP clade</taxon>
        <taxon>Oryzoideae</taxon>
        <taxon>Oryzeae</taxon>
        <taxon>Oryzinae</taxon>
        <taxon>Oryza</taxon>
        <taxon>Oryza sativa</taxon>
    </lineage>
</organism>
<name>Q69Q79_ORYSJ</name>
<evidence type="ECO:0000313" key="3">
    <source>
        <dbReference type="Proteomes" id="UP000000763"/>
    </source>
</evidence>
<reference evidence="3" key="1">
    <citation type="journal article" date="2005" name="Nature">
        <title>The map-based sequence of the rice genome.</title>
        <authorList>
            <consortium name="International rice genome sequencing project (IRGSP)"/>
            <person name="Matsumoto T."/>
            <person name="Wu J."/>
            <person name="Kanamori H."/>
            <person name="Katayose Y."/>
            <person name="Fujisawa M."/>
            <person name="Namiki N."/>
            <person name="Mizuno H."/>
            <person name="Yamamoto K."/>
            <person name="Antonio B.A."/>
            <person name="Baba T."/>
            <person name="Sakata K."/>
            <person name="Nagamura Y."/>
            <person name="Aoki H."/>
            <person name="Arikawa K."/>
            <person name="Arita K."/>
            <person name="Bito T."/>
            <person name="Chiden Y."/>
            <person name="Fujitsuka N."/>
            <person name="Fukunaka R."/>
            <person name="Hamada M."/>
            <person name="Harada C."/>
            <person name="Hayashi A."/>
            <person name="Hijishita S."/>
            <person name="Honda M."/>
            <person name="Hosokawa S."/>
            <person name="Ichikawa Y."/>
            <person name="Idonuma A."/>
            <person name="Iijima M."/>
            <person name="Ikeda M."/>
            <person name="Ikeno M."/>
            <person name="Ito K."/>
            <person name="Ito S."/>
            <person name="Ito T."/>
            <person name="Ito Y."/>
            <person name="Ito Y."/>
            <person name="Iwabuchi A."/>
            <person name="Kamiya K."/>
            <person name="Karasawa W."/>
            <person name="Kurita K."/>
            <person name="Katagiri S."/>
            <person name="Kikuta A."/>
            <person name="Kobayashi H."/>
            <person name="Kobayashi N."/>
            <person name="Machita K."/>
            <person name="Maehara T."/>
            <person name="Masukawa M."/>
            <person name="Mizubayashi T."/>
            <person name="Mukai Y."/>
            <person name="Nagasaki H."/>
            <person name="Nagata Y."/>
            <person name="Naito S."/>
            <person name="Nakashima M."/>
            <person name="Nakama Y."/>
            <person name="Nakamichi Y."/>
            <person name="Nakamura M."/>
            <person name="Meguro A."/>
            <person name="Negishi M."/>
            <person name="Ohta I."/>
            <person name="Ohta T."/>
            <person name="Okamoto M."/>
            <person name="Ono N."/>
            <person name="Saji S."/>
            <person name="Sakaguchi M."/>
            <person name="Sakai K."/>
            <person name="Shibata M."/>
            <person name="Shimokawa T."/>
            <person name="Song J."/>
            <person name="Takazaki Y."/>
            <person name="Terasawa K."/>
            <person name="Tsugane M."/>
            <person name="Tsuji K."/>
            <person name="Ueda S."/>
            <person name="Waki K."/>
            <person name="Yamagata H."/>
            <person name="Yamamoto M."/>
            <person name="Yamamoto S."/>
            <person name="Yamane H."/>
            <person name="Yoshiki S."/>
            <person name="Yoshihara R."/>
            <person name="Yukawa K."/>
            <person name="Zhong H."/>
            <person name="Yano M."/>
            <person name="Yuan Q."/>
            <person name="Ouyang S."/>
            <person name="Liu J."/>
            <person name="Jones K.M."/>
            <person name="Gansberger K."/>
            <person name="Moffat K."/>
            <person name="Hill J."/>
            <person name="Bera J."/>
            <person name="Fadrosh D."/>
            <person name="Jin S."/>
            <person name="Johri S."/>
            <person name="Kim M."/>
            <person name="Overton L."/>
            <person name="Reardon M."/>
            <person name="Tsitrin T."/>
            <person name="Vuong H."/>
            <person name="Weaver B."/>
            <person name="Ciecko A."/>
            <person name="Tallon L."/>
            <person name="Jackson J."/>
            <person name="Pai G."/>
            <person name="Aken S.V."/>
            <person name="Utterback T."/>
            <person name="Reidmuller S."/>
            <person name="Feldblyum T."/>
            <person name="Hsiao J."/>
            <person name="Zismann V."/>
            <person name="Iobst S."/>
            <person name="de Vazeille A.R."/>
            <person name="Buell C.R."/>
            <person name="Ying K."/>
            <person name="Li Y."/>
            <person name="Lu T."/>
            <person name="Huang Y."/>
            <person name="Zhao Q."/>
            <person name="Feng Q."/>
            <person name="Zhang L."/>
            <person name="Zhu J."/>
            <person name="Weng Q."/>
            <person name="Mu J."/>
            <person name="Lu Y."/>
            <person name="Fan D."/>
            <person name="Liu Y."/>
            <person name="Guan J."/>
            <person name="Zhang Y."/>
            <person name="Yu S."/>
            <person name="Liu X."/>
            <person name="Zhang Y."/>
            <person name="Hong G."/>
            <person name="Han B."/>
            <person name="Choisne N."/>
            <person name="Demange N."/>
            <person name="Orjeda G."/>
            <person name="Samain S."/>
            <person name="Cattolico L."/>
            <person name="Pelletier E."/>
            <person name="Couloux A."/>
            <person name="Segurens B."/>
            <person name="Wincker P."/>
            <person name="D'Hont A."/>
            <person name="Scarpelli C."/>
            <person name="Weissenbach J."/>
            <person name="Salanoubat M."/>
            <person name="Quetier F."/>
            <person name="Yu Y."/>
            <person name="Kim H.R."/>
            <person name="Rambo T."/>
            <person name="Currie J."/>
            <person name="Collura K."/>
            <person name="Luo M."/>
            <person name="Yang T."/>
            <person name="Ammiraju J.S.S."/>
            <person name="Engler F."/>
            <person name="Soderlund C."/>
            <person name="Wing R.A."/>
            <person name="Palmer L.E."/>
            <person name="de la Bastide M."/>
            <person name="Spiegel L."/>
            <person name="Nascimento L."/>
            <person name="Zutavern T."/>
            <person name="O'Shaughnessy A."/>
            <person name="Dike S."/>
            <person name="Dedhia N."/>
            <person name="Preston R."/>
            <person name="Balija V."/>
            <person name="McCombie W.R."/>
            <person name="Chow T."/>
            <person name="Chen H."/>
            <person name="Chung M."/>
            <person name="Chen C."/>
            <person name="Shaw J."/>
            <person name="Wu H."/>
            <person name="Hsiao K."/>
            <person name="Chao Y."/>
            <person name="Chu M."/>
            <person name="Cheng C."/>
            <person name="Hour A."/>
            <person name="Lee P."/>
            <person name="Lin S."/>
            <person name="Lin Y."/>
            <person name="Liou J."/>
            <person name="Liu S."/>
            <person name="Hsing Y."/>
            <person name="Raghuvanshi S."/>
            <person name="Mohanty A."/>
            <person name="Bharti A.K."/>
            <person name="Gaur A."/>
            <person name="Gupta V."/>
            <person name="Kumar D."/>
            <person name="Ravi V."/>
            <person name="Vij S."/>
            <person name="Kapur A."/>
            <person name="Khurana P."/>
            <person name="Khurana P."/>
            <person name="Khurana J.P."/>
            <person name="Tyagi A.K."/>
            <person name="Gaikwad K."/>
            <person name="Singh A."/>
            <person name="Dalal V."/>
            <person name="Srivastava S."/>
            <person name="Dixit A."/>
            <person name="Pal A.K."/>
            <person name="Ghazi I.A."/>
            <person name="Yadav M."/>
            <person name="Pandit A."/>
            <person name="Bhargava A."/>
            <person name="Sureshbabu K."/>
            <person name="Batra K."/>
            <person name="Sharma T.R."/>
            <person name="Mohapatra T."/>
            <person name="Singh N.K."/>
            <person name="Messing J."/>
            <person name="Nelson A.B."/>
            <person name="Fuks G."/>
            <person name="Kavchok S."/>
            <person name="Keizer G."/>
            <person name="Linton E."/>
            <person name="Llaca V."/>
            <person name="Song R."/>
            <person name="Tanyolac B."/>
            <person name="Young S."/>
            <person name="Ho-Il K."/>
            <person name="Hahn J.H."/>
            <person name="Sangsakoo G."/>
            <person name="Vanavichit A."/>
            <person name="de Mattos Luiz.A.T."/>
            <person name="Zimmer P.D."/>
            <person name="Malone G."/>
            <person name="Dellagostin O."/>
            <person name="de Oliveira A.C."/>
            <person name="Bevan M."/>
            <person name="Bancroft I."/>
            <person name="Minx P."/>
            <person name="Cordum H."/>
            <person name="Wilson R."/>
            <person name="Cheng Z."/>
            <person name="Jin W."/>
            <person name="Jiang J."/>
            <person name="Leong S.A."/>
            <person name="Iwama H."/>
            <person name="Gojobori T."/>
            <person name="Itoh T."/>
            <person name="Niimura Y."/>
            <person name="Fujii Y."/>
            <person name="Habara T."/>
            <person name="Sakai H."/>
            <person name="Sato Y."/>
            <person name="Wilson G."/>
            <person name="Kumar K."/>
            <person name="McCouch S."/>
            <person name="Juretic N."/>
            <person name="Hoen D."/>
            <person name="Wright S."/>
            <person name="Bruskiewich R."/>
            <person name="Bureau T."/>
            <person name="Miyao A."/>
            <person name="Hirochika H."/>
            <person name="Nishikawa T."/>
            <person name="Kadowaki K."/>
            <person name="Sugiura M."/>
            <person name="Burr B."/>
            <person name="Sasaki T."/>
        </authorList>
    </citation>
    <scope>NUCLEOTIDE SEQUENCE [LARGE SCALE GENOMIC DNA]</scope>
    <source>
        <strain evidence="3">cv. Nipponbare</strain>
    </source>
</reference>
<feature type="region of interest" description="Disordered" evidence="1">
    <location>
        <begin position="14"/>
        <end position="42"/>
    </location>
</feature>
<proteinExistence type="predicted"/>
<dbReference type="AlphaFoldDB" id="Q69Q79"/>
<dbReference type="Proteomes" id="UP000000763">
    <property type="component" value="Chromosome 7"/>
</dbReference>
<accession>Q69Q79</accession>
<evidence type="ECO:0000313" key="2">
    <source>
        <dbReference type="EMBL" id="BAD31373.1"/>
    </source>
</evidence>
<gene>
    <name evidence="2" type="primary">OJ1723_B06.114</name>
</gene>
<reference evidence="3" key="2">
    <citation type="journal article" date="2008" name="Nucleic Acids Res.">
        <title>The rice annotation project database (RAP-DB): 2008 update.</title>
        <authorList>
            <consortium name="The rice annotation project (RAP)"/>
        </authorList>
    </citation>
    <scope>GENOME REANNOTATION</scope>
    <source>
        <strain evidence="3">cv. Nipponbare</strain>
    </source>
</reference>